<keyword evidence="8 12" id="KW-0798">TonB box</keyword>
<sequence>MDKATAGSAGLKIGSSAPEGHFVHYNLYFRHYRALQALQYRKPPLQHEFPNSFLFDEGAIRVRMTWQTPEKVRACFVKRNFGCKGGKIGLFSRKFSLNSSLFCLEFAKKQPRFPAFSRRNLLTKQALKRLLPVSALILCVFQIMTNSVRAGTTLKEVEVYWPGTLQREPMPATGFDAHNVRAAGIEDTRDFIELTPNVTLDDEGTLDSTFLTIRGITRGDDADSPTATDIPIAIIIDGVPQNHHRLFRRKLFDVSRIEISKGVQGVRGRNAMGGAIHITTKDPTHEPEGYLEAGIFQNKGRTVRGAMGGPIIDNVLLYRLAGTYEEGDGRIDNGFLGRKVDFRDDENLRAKLRFLPTDVLSLDFVYNTYRSEKGAFYDSVFTDSESRNSDTFLEPTSNVPGHSRRRGNDFTLKMAADFEIGMLTLRRTRTDMDETSFGDGDFLPDASITYEGTTHDLDYTNAQNTEVKTIAHELGWSSNEENRFHWTAGWFREKTRRKATDSQAKGEELVSDSDSKSEDRHQALFAEIDYDVTERLKSSGSLRHDRYDRKQLPSGDRAYSSARKARLALSYQLTDNNLLYASYGVSSQQPGRTVQKTYEVGSKNSFFGQRLTLNGSGYLSRAFGSTDVMTKGFEWNTTVRLLDGWELFGGMGLTSNTTADTLRTYNLGASYRFSIGSTKGDFRLDVVPREKTYWNKEDGEYQEPITLCNAKLTLTRGNFQLAFWGKNLLDEAYYDSFNDDRSWGTGTGLLGQPRTIGMDARYDF</sequence>
<dbReference type="PANTHER" id="PTHR32552:SF81">
    <property type="entry name" value="TONB-DEPENDENT OUTER MEMBRANE RECEPTOR"/>
    <property type="match status" value="1"/>
</dbReference>
<proteinExistence type="inferred from homology"/>
<comment type="similarity">
    <text evidence="11 12">Belongs to the TonB-dependent receptor family.</text>
</comment>
<evidence type="ECO:0000256" key="1">
    <source>
        <dbReference type="ARBA" id="ARBA00004571"/>
    </source>
</evidence>
<reference evidence="16" key="1">
    <citation type="submission" date="2019-02" db="EMBL/GenBank/DDBJ databases">
        <authorList>
            <person name="Gruber-Vodicka R. H."/>
            <person name="Seah K. B. B."/>
        </authorList>
    </citation>
    <scope>NUCLEOTIDE SEQUENCE</scope>
    <source>
        <strain evidence="16">BECK_DK161</strain>
    </source>
</reference>
<keyword evidence="3 11" id="KW-1134">Transmembrane beta strand</keyword>
<feature type="domain" description="TonB-dependent receptor-like beta-barrel" evidence="14">
    <location>
        <begin position="360"/>
        <end position="728"/>
    </location>
</feature>
<dbReference type="GO" id="GO:0006826">
    <property type="term" value="P:iron ion transport"/>
    <property type="evidence" value="ECO:0007669"/>
    <property type="project" value="UniProtKB-KW"/>
</dbReference>
<dbReference type="Pfam" id="PF00593">
    <property type="entry name" value="TonB_dep_Rec_b-barrel"/>
    <property type="match status" value="1"/>
</dbReference>
<keyword evidence="4" id="KW-0410">Iron transport</keyword>
<comment type="subcellular location">
    <subcellularLocation>
        <location evidence="1 11">Cell outer membrane</location>
        <topology evidence="1 11">Multi-pass membrane protein</topology>
    </subcellularLocation>
</comment>
<evidence type="ECO:0000256" key="12">
    <source>
        <dbReference type="RuleBase" id="RU003357"/>
    </source>
</evidence>
<keyword evidence="10 11" id="KW-0998">Cell outer membrane</keyword>
<evidence type="ECO:0000256" key="5">
    <source>
        <dbReference type="ARBA" id="ARBA00022692"/>
    </source>
</evidence>
<dbReference type="PROSITE" id="PS52016">
    <property type="entry name" value="TONB_DEPENDENT_REC_3"/>
    <property type="match status" value="1"/>
</dbReference>
<dbReference type="SUPFAM" id="SSF56935">
    <property type="entry name" value="Porins"/>
    <property type="match status" value="1"/>
</dbReference>
<feature type="region of interest" description="Disordered" evidence="13">
    <location>
        <begin position="497"/>
        <end position="516"/>
    </location>
</feature>
<evidence type="ECO:0000256" key="9">
    <source>
        <dbReference type="ARBA" id="ARBA00023136"/>
    </source>
</evidence>
<dbReference type="InterPro" id="IPR000531">
    <property type="entry name" value="Beta-barrel_TonB"/>
</dbReference>
<keyword evidence="7" id="KW-0406">Ion transport</keyword>
<evidence type="ECO:0000259" key="15">
    <source>
        <dbReference type="Pfam" id="PF07715"/>
    </source>
</evidence>
<evidence type="ECO:0000256" key="6">
    <source>
        <dbReference type="ARBA" id="ARBA00023004"/>
    </source>
</evidence>
<dbReference type="EMBL" id="CAADEY010000052">
    <property type="protein sequence ID" value="VFJ56132.1"/>
    <property type="molecule type" value="Genomic_DNA"/>
</dbReference>
<evidence type="ECO:0000256" key="11">
    <source>
        <dbReference type="PROSITE-ProRule" id="PRU01360"/>
    </source>
</evidence>
<dbReference type="GO" id="GO:0009279">
    <property type="term" value="C:cell outer membrane"/>
    <property type="evidence" value="ECO:0007669"/>
    <property type="project" value="UniProtKB-SubCell"/>
</dbReference>
<feature type="compositionally biased region" description="Basic and acidic residues" evidence="13">
    <location>
        <begin position="498"/>
        <end position="516"/>
    </location>
</feature>
<dbReference type="InterPro" id="IPR039426">
    <property type="entry name" value="TonB-dep_rcpt-like"/>
</dbReference>
<feature type="domain" description="TonB-dependent receptor plug" evidence="15">
    <location>
        <begin position="166"/>
        <end position="275"/>
    </location>
</feature>
<organism evidence="16">
    <name type="scientific">Candidatus Kentrum sp. DK</name>
    <dbReference type="NCBI Taxonomy" id="2126562"/>
    <lineage>
        <taxon>Bacteria</taxon>
        <taxon>Pseudomonadati</taxon>
        <taxon>Pseudomonadota</taxon>
        <taxon>Gammaproteobacteria</taxon>
        <taxon>Candidatus Kentrum</taxon>
    </lineage>
</organism>
<keyword evidence="5 11" id="KW-0812">Transmembrane</keyword>
<dbReference type="InterPro" id="IPR036942">
    <property type="entry name" value="Beta-barrel_TonB_sf"/>
</dbReference>
<dbReference type="Pfam" id="PF07715">
    <property type="entry name" value="Plug"/>
    <property type="match status" value="1"/>
</dbReference>
<keyword evidence="2 11" id="KW-0813">Transport</keyword>
<gene>
    <name evidence="16" type="ORF">BECKDK2373C_GA0170839_105219</name>
</gene>
<protein>
    <submittedName>
        <fullName evidence="16">Iron complex outermembrane recepter protein</fullName>
    </submittedName>
</protein>
<evidence type="ECO:0000256" key="13">
    <source>
        <dbReference type="SAM" id="MobiDB-lite"/>
    </source>
</evidence>
<dbReference type="PANTHER" id="PTHR32552">
    <property type="entry name" value="FERRICHROME IRON RECEPTOR-RELATED"/>
    <property type="match status" value="1"/>
</dbReference>
<accession>A0A450SQ42</accession>
<evidence type="ECO:0000256" key="3">
    <source>
        <dbReference type="ARBA" id="ARBA00022452"/>
    </source>
</evidence>
<evidence type="ECO:0000256" key="10">
    <source>
        <dbReference type="ARBA" id="ARBA00023237"/>
    </source>
</evidence>
<evidence type="ECO:0000313" key="16">
    <source>
        <dbReference type="EMBL" id="VFJ56132.1"/>
    </source>
</evidence>
<dbReference type="Gene3D" id="2.40.170.20">
    <property type="entry name" value="TonB-dependent receptor, beta-barrel domain"/>
    <property type="match status" value="1"/>
</dbReference>
<evidence type="ECO:0000259" key="14">
    <source>
        <dbReference type="Pfam" id="PF00593"/>
    </source>
</evidence>
<evidence type="ECO:0000256" key="2">
    <source>
        <dbReference type="ARBA" id="ARBA00022448"/>
    </source>
</evidence>
<evidence type="ECO:0000256" key="8">
    <source>
        <dbReference type="ARBA" id="ARBA00023077"/>
    </source>
</evidence>
<evidence type="ECO:0000256" key="7">
    <source>
        <dbReference type="ARBA" id="ARBA00023065"/>
    </source>
</evidence>
<dbReference type="InterPro" id="IPR012910">
    <property type="entry name" value="Plug_dom"/>
</dbReference>
<dbReference type="AlphaFoldDB" id="A0A450SQ42"/>
<evidence type="ECO:0000256" key="4">
    <source>
        <dbReference type="ARBA" id="ARBA00022496"/>
    </source>
</evidence>
<name>A0A450SQ42_9GAMM</name>
<keyword evidence="9 11" id="KW-0472">Membrane</keyword>
<keyword evidence="6" id="KW-0408">Iron</keyword>